<organism evidence="2 3">
    <name type="scientific">Schizophyllum amplum</name>
    <dbReference type="NCBI Taxonomy" id="97359"/>
    <lineage>
        <taxon>Eukaryota</taxon>
        <taxon>Fungi</taxon>
        <taxon>Dikarya</taxon>
        <taxon>Basidiomycota</taxon>
        <taxon>Agaricomycotina</taxon>
        <taxon>Agaricomycetes</taxon>
        <taxon>Agaricomycetidae</taxon>
        <taxon>Agaricales</taxon>
        <taxon>Schizophyllaceae</taxon>
        <taxon>Schizophyllum</taxon>
    </lineage>
</organism>
<dbReference type="OrthoDB" id="3147752at2759"/>
<gene>
    <name evidence="2" type="ORF">BD626DRAFT_568406</name>
</gene>
<feature type="compositionally biased region" description="Basic and acidic residues" evidence="1">
    <location>
        <begin position="14"/>
        <end position="39"/>
    </location>
</feature>
<keyword evidence="3" id="KW-1185">Reference proteome</keyword>
<dbReference type="Proteomes" id="UP000320762">
    <property type="component" value="Unassembled WGS sequence"/>
</dbReference>
<proteinExistence type="predicted"/>
<evidence type="ECO:0000256" key="1">
    <source>
        <dbReference type="SAM" id="MobiDB-lite"/>
    </source>
</evidence>
<feature type="compositionally biased region" description="Basic and acidic residues" evidence="1">
    <location>
        <begin position="86"/>
        <end position="98"/>
    </location>
</feature>
<sequence length="467" mass="51341">MARQLKLAVQSLVRNEKESDAPRAAEDRGGRTAHFRENLDSNAGVTQAGRPPTVAPGVQAGHARPSYARAVAPSASTRRVANQGDRSLDGRGRSRGDGRLPTAAERVVHLQRQLASDRKEFDRRISEVQNEAHNQYSYMLHKLQLAERANLQLLEENQRMHTLVQTEHDRATHIDKEYAEARLLLDARTAELASVQVFIGPGDTLSERDVVKRLEELNEEIFQLSALMSDNVEFTTADACVERARKSVSKRLGQRVCDALAVEGESVRLGMLQLALQAAAGRWSHRMALQWTSLDGQLDDQIQDLYKIICADEGLTVAKRWQAITQKGLFKDDQEDIASFNSSLHATLRDVLVVARCEPKTGDGDVALAISEGIQSIVSTTLQLRHDASLGVASTELVTILPRPGKPYDRSKMLADVSGQQNNSDDIVGCGISMGLVRLVDAGLQEYTLVKPKVVLATALESVYVAQ</sequence>
<accession>A0A550CG51</accession>
<comment type="caution">
    <text evidence="2">The sequence shown here is derived from an EMBL/GenBank/DDBJ whole genome shotgun (WGS) entry which is preliminary data.</text>
</comment>
<evidence type="ECO:0000313" key="3">
    <source>
        <dbReference type="Proteomes" id="UP000320762"/>
    </source>
</evidence>
<feature type="region of interest" description="Disordered" evidence="1">
    <location>
        <begin position="13"/>
        <end position="102"/>
    </location>
</feature>
<protein>
    <submittedName>
        <fullName evidence="2">Uncharacterized protein</fullName>
    </submittedName>
</protein>
<dbReference type="AlphaFoldDB" id="A0A550CG51"/>
<dbReference type="EMBL" id="VDMD01000008">
    <property type="protein sequence ID" value="TRM63779.1"/>
    <property type="molecule type" value="Genomic_DNA"/>
</dbReference>
<name>A0A550CG51_9AGAR</name>
<evidence type="ECO:0000313" key="2">
    <source>
        <dbReference type="EMBL" id="TRM63779.1"/>
    </source>
</evidence>
<reference evidence="2 3" key="1">
    <citation type="journal article" date="2019" name="New Phytol.">
        <title>Comparative genomics reveals unique wood-decay strategies and fruiting body development in the Schizophyllaceae.</title>
        <authorList>
            <person name="Almasi E."/>
            <person name="Sahu N."/>
            <person name="Krizsan K."/>
            <person name="Balint B."/>
            <person name="Kovacs G.M."/>
            <person name="Kiss B."/>
            <person name="Cseklye J."/>
            <person name="Drula E."/>
            <person name="Henrissat B."/>
            <person name="Nagy I."/>
            <person name="Chovatia M."/>
            <person name="Adam C."/>
            <person name="LaButti K."/>
            <person name="Lipzen A."/>
            <person name="Riley R."/>
            <person name="Grigoriev I.V."/>
            <person name="Nagy L.G."/>
        </authorList>
    </citation>
    <scope>NUCLEOTIDE SEQUENCE [LARGE SCALE GENOMIC DNA]</scope>
    <source>
        <strain evidence="2 3">NL-1724</strain>
    </source>
</reference>
<dbReference type="STRING" id="97359.A0A550CG51"/>